<reference evidence="2" key="2">
    <citation type="journal article" date="2019" name="Genome Biol. Evol.">
        <title>Day and night: Metabolic profiles and evolutionary relationships of six axenic non-marine cyanobacteria.</title>
        <authorList>
            <person name="Will S.E."/>
            <person name="Henke P."/>
            <person name="Boedeker C."/>
            <person name="Huang S."/>
            <person name="Brinkmann H."/>
            <person name="Rohde M."/>
            <person name="Jarek M."/>
            <person name="Friedl T."/>
            <person name="Seufert S."/>
            <person name="Schumacher M."/>
            <person name="Overmann J."/>
            <person name="Neumann-Schaal M."/>
            <person name="Petersen J."/>
        </authorList>
    </citation>
    <scope>NUCLEOTIDE SEQUENCE [LARGE SCALE GENOMIC DNA]</scope>
    <source>
        <strain evidence="2">PCC 7102</strain>
    </source>
</reference>
<dbReference type="EMBL" id="RSCL01000004">
    <property type="protein sequence ID" value="RUT07699.1"/>
    <property type="molecule type" value="Genomic_DNA"/>
</dbReference>
<protein>
    <submittedName>
        <fullName evidence="2">Uncharacterized protein</fullName>
    </submittedName>
</protein>
<dbReference type="InterPro" id="IPR020509">
    <property type="entry name" value="Uncharacterised_YnzE"/>
</dbReference>
<accession>A0A3S1ARK4</accession>
<organism evidence="2 3">
    <name type="scientific">Dulcicalothrix desertica PCC 7102</name>
    <dbReference type="NCBI Taxonomy" id="232991"/>
    <lineage>
        <taxon>Bacteria</taxon>
        <taxon>Bacillati</taxon>
        <taxon>Cyanobacteriota</taxon>
        <taxon>Cyanophyceae</taxon>
        <taxon>Nostocales</taxon>
        <taxon>Calotrichaceae</taxon>
        <taxon>Dulcicalothrix</taxon>
    </lineage>
</organism>
<dbReference type="Pfam" id="PF17329">
    <property type="entry name" value="DUF5367"/>
    <property type="match status" value="1"/>
</dbReference>
<evidence type="ECO:0000313" key="3">
    <source>
        <dbReference type="Proteomes" id="UP000271624"/>
    </source>
</evidence>
<keyword evidence="1" id="KW-0812">Transmembrane</keyword>
<evidence type="ECO:0000256" key="1">
    <source>
        <dbReference type="SAM" id="Phobius"/>
    </source>
</evidence>
<comment type="caution">
    <text evidence="2">The sequence shown here is derived from an EMBL/GenBank/DDBJ whole genome shotgun (WGS) entry which is preliminary data.</text>
</comment>
<keyword evidence="1" id="KW-1133">Transmembrane helix</keyword>
<keyword evidence="1" id="KW-0472">Membrane</keyword>
<dbReference type="Proteomes" id="UP000271624">
    <property type="component" value="Unassembled WGS sequence"/>
</dbReference>
<reference evidence="2" key="1">
    <citation type="submission" date="2018-12" db="EMBL/GenBank/DDBJ databases">
        <authorList>
            <person name="Will S."/>
            <person name="Neumann-Schaal M."/>
            <person name="Henke P."/>
        </authorList>
    </citation>
    <scope>NUCLEOTIDE SEQUENCE</scope>
    <source>
        <strain evidence="2">PCC 7102</strain>
    </source>
</reference>
<feature type="transmembrane region" description="Helical" evidence="1">
    <location>
        <begin position="92"/>
        <end position="115"/>
    </location>
</feature>
<feature type="transmembrane region" description="Helical" evidence="1">
    <location>
        <begin position="127"/>
        <end position="147"/>
    </location>
</feature>
<feature type="transmembrane region" description="Helical" evidence="1">
    <location>
        <begin position="6"/>
        <end position="25"/>
    </location>
</feature>
<feature type="transmembrane region" description="Helical" evidence="1">
    <location>
        <begin position="32"/>
        <end position="52"/>
    </location>
</feature>
<dbReference type="AlphaFoldDB" id="A0A3S1ARK4"/>
<evidence type="ECO:0000313" key="2">
    <source>
        <dbReference type="EMBL" id="RUT07699.1"/>
    </source>
</evidence>
<name>A0A3S1ARK4_9CYAN</name>
<feature type="transmembrane region" description="Helical" evidence="1">
    <location>
        <begin position="64"/>
        <end position="85"/>
    </location>
</feature>
<sequence length="154" mass="16920">MTVNVTAITLIINVTAITLTWKEVAMSRKDGIILFSLGLIIWAVGTLVYRLAGSYFFESSTLGYWMNVIVTGLLYSAVGIGLMKWRRIESQYWLYGAVCLALPGMLGEVLVLSTFSELMVNMQPETAGRYGAFLFGGYSCLIGYAGLMSINVET</sequence>
<proteinExistence type="predicted"/>
<keyword evidence="3" id="KW-1185">Reference proteome</keyword>
<gene>
    <name evidence="2" type="ORF">DSM106972_019590</name>
</gene>